<feature type="compositionally biased region" description="Polar residues" evidence="1">
    <location>
        <begin position="1"/>
        <end position="11"/>
    </location>
</feature>
<proteinExistence type="predicted"/>
<comment type="caution">
    <text evidence="2">The sequence shown here is derived from an EMBL/GenBank/DDBJ whole genome shotgun (WGS) entry which is preliminary data.</text>
</comment>
<organism evidence="2 3">
    <name type="scientific">Cynara cardunculus var. scolymus</name>
    <name type="common">Globe artichoke</name>
    <name type="synonym">Cynara scolymus</name>
    <dbReference type="NCBI Taxonomy" id="59895"/>
    <lineage>
        <taxon>Eukaryota</taxon>
        <taxon>Viridiplantae</taxon>
        <taxon>Streptophyta</taxon>
        <taxon>Embryophyta</taxon>
        <taxon>Tracheophyta</taxon>
        <taxon>Spermatophyta</taxon>
        <taxon>Magnoliopsida</taxon>
        <taxon>eudicotyledons</taxon>
        <taxon>Gunneridae</taxon>
        <taxon>Pentapetalae</taxon>
        <taxon>asterids</taxon>
        <taxon>campanulids</taxon>
        <taxon>Asterales</taxon>
        <taxon>Asteraceae</taxon>
        <taxon>Carduoideae</taxon>
        <taxon>Cardueae</taxon>
        <taxon>Carduinae</taxon>
        <taxon>Cynara</taxon>
    </lineage>
</organism>
<dbReference type="PANTHER" id="PTHR31972">
    <property type="entry name" value="EXPRESSED PROTEIN"/>
    <property type="match status" value="1"/>
</dbReference>
<evidence type="ECO:0000313" key="3">
    <source>
        <dbReference type="Proteomes" id="UP000243975"/>
    </source>
</evidence>
<evidence type="ECO:0008006" key="4">
    <source>
        <dbReference type="Google" id="ProtNLM"/>
    </source>
</evidence>
<dbReference type="Proteomes" id="UP000243975">
    <property type="component" value="Unassembled WGS sequence"/>
</dbReference>
<dbReference type="InterPro" id="IPR008586">
    <property type="entry name" value="DUF868_pln"/>
</dbReference>
<dbReference type="STRING" id="59895.A0A103XTM6"/>
<reference evidence="2 3" key="1">
    <citation type="journal article" date="2016" name="Sci. Rep.">
        <title>The genome sequence of the outbreeding globe artichoke constructed de novo incorporating a phase-aware low-pass sequencing strategy of F1 progeny.</title>
        <authorList>
            <person name="Scaglione D."/>
            <person name="Reyes-Chin-Wo S."/>
            <person name="Acquadro A."/>
            <person name="Froenicke L."/>
            <person name="Portis E."/>
            <person name="Beitel C."/>
            <person name="Tirone M."/>
            <person name="Mauro R."/>
            <person name="Lo Monaco A."/>
            <person name="Mauromicale G."/>
            <person name="Faccioli P."/>
            <person name="Cattivelli L."/>
            <person name="Rieseberg L."/>
            <person name="Michelmore R."/>
            <person name="Lanteri S."/>
        </authorList>
    </citation>
    <scope>NUCLEOTIDE SEQUENCE [LARGE SCALE GENOMIC DNA]</scope>
    <source>
        <strain evidence="2">2C</strain>
    </source>
</reference>
<protein>
    <recommendedName>
        <fullName evidence="4">DUF868 domain-containing protein</fullName>
    </recommendedName>
</protein>
<name>A0A103XTM6_CYNCS</name>
<dbReference type="EMBL" id="LEKV01004261">
    <property type="protein sequence ID" value="KVH96629.1"/>
    <property type="molecule type" value="Genomic_DNA"/>
</dbReference>
<gene>
    <name evidence="2" type="ORF">Ccrd_001284</name>
</gene>
<accession>A0A103XTM6</accession>
<dbReference type="Gramene" id="KVH96629">
    <property type="protein sequence ID" value="KVH96629"/>
    <property type="gene ID" value="Ccrd_001284"/>
</dbReference>
<dbReference type="AlphaFoldDB" id="A0A103XTM6"/>
<evidence type="ECO:0000256" key="1">
    <source>
        <dbReference type="SAM" id="MobiDB-lite"/>
    </source>
</evidence>
<dbReference type="PANTHER" id="PTHR31972:SF2">
    <property type="entry name" value="DUF868 FAMILY PROTEIN (DUF868)"/>
    <property type="match status" value="1"/>
</dbReference>
<feature type="region of interest" description="Disordered" evidence="1">
    <location>
        <begin position="1"/>
        <end position="22"/>
    </location>
</feature>
<sequence>MSFRLSTTAQNLPDDEQLHPATKTPQNTVTCVYMTQIGGYWRNVTVFWAKTTTTHSLNIYIDSMGSELHPNCKIDLKPWYFWAKKGSKTIQVDGYQIEVYWDFRSAKFLGSPEPCSDFYVALIYEEEVVLLIGDLKQKVYTKMKTRPAEVEGLLFFKKEHVLGKKSFMTRAKFDPNRKDCEIVVESSMMGSKDPEMWISIDGIVLIRVKNLQWKFRGNQTVLINKQPIEVFWDVHTWIFSEPGLDHGLFIFKHGHQDADSDRDDDKHSATGDSDCSVGSRYYSTYVLNKSVLSSHKRAREGDGRVEWRLAKGGGQRAIDRRRERQPQAQTGRRLSIVESVERERERERRARARARARVIQENRFLLRMNDTATENGSVEREIMDMDYWTADWW</sequence>
<dbReference type="Pfam" id="PF05910">
    <property type="entry name" value="DUF868"/>
    <property type="match status" value="1"/>
</dbReference>
<dbReference type="OMA" id="HTWIFSE"/>
<keyword evidence="3" id="KW-1185">Reference proteome</keyword>
<evidence type="ECO:0000313" key="2">
    <source>
        <dbReference type="EMBL" id="KVH96629.1"/>
    </source>
</evidence>